<dbReference type="InterPro" id="IPR003593">
    <property type="entry name" value="AAA+_ATPase"/>
</dbReference>
<dbReference type="InterPro" id="IPR003439">
    <property type="entry name" value="ABC_transporter-like_ATP-bd"/>
</dbReference>
<keyword evidence="8" id="KW-1185">Reference proteome</keyword>
<protein>
    <submittedName>
        <fullName evidence="7">ABC transporter ATP-binding protein</fullName>
    </submittedName>
</protein>
<comment type="caution">
    <text evidence="7">The sequence shown here is derived from an EMBL/GenBank/DDBJ whole genome shotgun (WGS) entry which is preliminary data.</text>
</comment>
<evidence type="ECO:0000313" key="7">
    <source>
        <dbReference type="EMBL" id="GHF84301.1"/>
    </source>
</evidence>
<dbReference type="RefSeq" id="WP_189767822.1">
    <property type="nucleotide sequence ID" value="NZ_BNCK01000002.1"/>
</dbReference>
<keyword evidence="3" id="KW-0536">Nodulation</keyword>
<dbReference type="AlphaFoldDB" id="A0A919BF02"/>
<dbReference type="SMART" id="SM00382">
    <property type="entry name" value="AAA"/>
    <property type="match status" value="1"/>
</dbReference>
<reference evidence="7" key="1">
    <citation type="journal article" date="2014" name="Int. J. Syst. Evol. Microbiol.">
        <title>Complete genome sequence of Corynebacterium casei LMG S-19264T (=DSM 44701T), isolated from a smear-ripened cheese.</title>
        <authorList>
            <consortium name="US DOE Joint Genome Institute (JGI-PGF)"/>
            <person name="Walter F."/>
            <person name="Albersmeier A."/>
            <person name="Kalinowski J."/>
            <person name="Ruckert C."/>
        </authorList>
    </citation>
    <scope>NUCLEOTIDE SEQUENCE</scope>
    <source>
        <strain evidence="7">KCTC 42731</strain>
    </source>
</reference>
<name>A0A919BF02_9GAMM</name>
<evidence type="ECO:0000313" key="8">
    <source>
        <dbReference type="Proteomes" id="UP000623842"/>
    </source>
</evidence>
<evidence type="ECO:0000256" key="5">
    <source>
        <dbReference type="ARBA" id="ARBA00022840"/>
    </source>
</evidence>
<dbReference type="PANTHER" id="PTHR42711">
    <property type="entry name" value="ABC TRANSPORTER ATP-BINDING PROTEIN"/>
    <property type="match status" value="1"/>
</dbReference>
<keyword evidence="4" id="KW-0547">Nucleotide-binding</keyword>
<dbReference type="PANTHER" id="PTHR42711:SF5">
    <property type="entry name" value="ABC TRANSPORTER ATP-BINDING PROTEIN NATA"/>
    <property type="match status" value="1"/>
</dbReference>
<keyword evidence="2" id="KW-0813">Transport</keyword>
<proteinExistence type="inferred from homology"/>
<gene>
    <name evidence="7" type="ORF">GCM10017161_09620</name>
</gene>
<evidence type="ECO:0000256" key="1">
    <source>
        <dbReference type="ARBA" id="ARBA00005417"/>
    </source>
</evidence>
<dbReference type="GO" id="GO:0005524">
    <property type="term" value="F:ATP binding"/>
    <property type="evidence" value="ECO:0007669"/>
    <property type="project" value="UniProtKB-KW"/>
</dbReference>
<dbReference type="Proteomes" id="UP000623842">
    <property type="component" value="Unassembled WGS sequence"/>
</dbReference>
<evidence type="ECO:0000256" key="3">
    <source>
        <dbReference type="ARBA" id="ARBA00022458"/>
    </source>
</evidence>
<dbReference type="PROSITE" id="PS50893">
    <property type="entry name" value="ABC_TRANSPORTER_2"/>
    <property type="match status" value="1"/>
</dbReference>
<evidence type="ECO:0000256" key="4">
    <source>
        <dbReference type="ARBA" id="ARBA00022741"/>
    </source>
</evidence>
<evidence type="ECO:0000256" key="2">
    <source>
        <dbReference type="ARBA" id="ARBA00022448"/>
    </source>
</evidence>
<dbReference type="GO" id="GO:0016887">
    <property type="term" value="F:ATP hydrolysis activity"/>
    <property type="evidence" value="ECO:0007669"/>
    <property type="project" value="InterPro"/>
</dbReference>
<dbReference type="SUPFAM" id="SSF52540">
    <property type="entry name" value="P-loop containing nucleoside triphosphate hydrolases"/>
    <property type="match status" value="1"/>
</dbReference>
<dbReference type="Pfam" id="PF00005">
    <property type="entry name" value="ABC_tran"/>
    <property type="match status" value="1"/>
</dbReference>
<dbReference type="EMBL" id="BNCK01000002">
    <property type="protein sequence ID" value="GHF84301.1"/>
    <property type="molecule type" value="Genomic_DNA"/>
</dbReference>
<reference evidence="7" key="2">
    <citation type="submission" date="2020-09" db="EMBL/GenBank/DDBJ databases">
        <authorList>
            <person name="Sun Q."/>
            <person name="Kim S."/>
        </authorList>
    </citation>
    <scope>NUCLEOTIDE SEQUENCE</scope>
    <source>
        <strain evidence="7">KCTC 42731</strain>
    </source>
</reference>
<comment type="similarity">
    <text evidence="1">Belongs to the ABC transporter superfamily.</text>
</comment>
<dbReference type="Gene3D" id="3.40.50.300">
    <property type="entry name" value="P-loop containing nucleotide triphosphate hydrolases"/>
    <property type="match status" value="1"/>
</dbReference>
<evidence type="ECO:0000259" key="6">
    <source>
        <dbReference type="PROSITE" id="PS50893"/>
    </source>
</evidence>
<organism evidence="7 8">
    <name type="scientific">Thalassotalea marina</name>
    <dbReference type="NCBI Taxonomy" id="1673741"/>
    <lineage>
        <taxon>Bacteria</taxon>
        <taxon>Pseudomonadati</taxon>
        <taxon>Pseudomonadota</taxon>
        <taxon>Gammaproteobacteria</taxon>
        <taxon>Alteromonadales</taxon>
        <taxon>Colwelliaceae</taxon>
        <taxon>Thalassotalea</taxon>
    </lineage>
</organism>
<dbReference type="InterPro" id="IPR027417">
    <property type="entry name" value="P-loop_NTPase"/>
</dbReference>
<keyword evidence="5 7" id="KW-0067">ATP-binding</keyword>
<accession>A0A919BF02</accession>
<dbReference type="InterPro" id="IPR050763">
    <property type="entry name" value="ABC_transporter_ATP-binding"/>
</dbReference>
<sequence length="236" mass="25900">MLIAKGVGKCFKSRKTGDKWAVKDVNFTVQPGDMLALLGRNGAGKSTLMKLLAGIISPSTGTIELSGKLQGKVQLLTPAEHLYKELTVFETLDYFCTLYELSREDSAAAIGKVIEQFNLQDFIDKKVGSLSTGMKQRVSLAKTFLIDPPVIMLDEPTAGLDIESSFKLIETINQIRDLGKVIIVSTHNMSEANQIANRVLMLEQGSLVCDLKMQEFESSADSLESAYMNKLEVCNV</sequence>
<feature type="domain" description="ABC transporter" evidence="6">
    <location>
        <begin position="2"/>
        <end position="229"/>
    </location>
</feature>